<dbReference type="PANTHER" id="PTHR32077:SF46">
    <property type="entry name" value="FAS1 DOMAIN-CONTAINING PROTEIN"/>
    <property type="match status" value="1"/>
</dbReference>
<dbReference type="Proteomes" id="UP001497516">
    <property type="component" value="Chromosome 7"/>
</dbReference>
<comment type="function">
    <text evidence="7">May be a cell surface adhesion protein.</text>
</comment>
<protein>
    <recommendedName>
        <fullName evidence="11">FAS1 domain-containing protein</fullName>
    </recommendedName>
</protein>
<reference evidence="12 13" key="1">
    <citation type="submission" date="2024-04" db="EMBL/GenBank/DDBJ databases">
        <authorList>
            <person name="Fracassetti M."/>
        </authorList>
    </citation>
    <scope>NUCLEOTIDE SEQUENCE [LARGE SCALE GENOMIC DNA]</scope>
</reference>
<evidence type="ECO:0000256" key="6">
    <source>
        <dbReference type="ARBA" id="ARBA00023136"/>
    </source>
</evidence>
<keyword evidence="3" id="KW-1003">Cell membrane</keyword>
<dbReference type="SMART" id="SM00554">
    <property type="entry name" value="FAS1"/>
    <property type="match status" value="1"/>
</dbReference>
<feature type="region of interest" description="Disordered" evidence="8">
    <location>
        <begin position="177"/>
        <end position="203"/>
    </location>
</feature>
<dbReference type="GO" id="GO:0098552">
    <property type="term" value="C:side of membrane"/>
    <property type="evidence" value="ECO:0007669"/>
    <property type="project" value="UniProtKB-KW"/>
</dbReference>
<keyword evidence="6 9" id="KW-0472">Membrane</keyword>
<dbReference type="PANTHER" id="PTHR32077">
    <property type="entry name" value="FASCICLIN-LIKE ARABINOGALACTAN PROTEIN"/>
    <property type="match status" value="1"/>
</dbReference>
<keyword evidence="4" id="KW-0325">Glycoprotein</keyword>
<keyword evidence="9" id="KW-0812">Transmembrane</keyword>
<dbReference type="InterPro" id="IPR036378">
    <property type="entry name" value="FAS1_dom_sf"/>
</dbReference>
<keyword evidence="4" id="KW-0449">Lipoprotein</keyword>
<dbReference type="InterPro" id="IPR000782">
    <property type="entry name" value="FAS1_domain"/>
</dbReference>
<dbReference type="PROSITE" id="PS50213">
    <property type="entry name" value="FAS1"/>
    <property type="match status" value="1"/>
</dbReference>
<feature type="compositionally biased region" description="Pro residues" evidence="8">
    <location>
        <begin position="177"/>
        <end position="186"/>
    </location>
</feature>
<evidence type="ECO:0000256" key="2">
    <source>
        <dbReference type="ARBA" id="ARBA00007843"/>
    </source>
</evidence>
<feature type="transmembrane region" description="Helical" evidence="9">
    <location>
        <begin position="211"/>
        <end position="229"/>
    </location>
</feature>
<keyword evidence="4" id="KW-0336">GPI-anchor</keyword>
<feature type="signal peptide" evidence="10">
    <location>
        <begin position="1"/>
        <end position="21"/>
    </location>
</feature>
<evidence type="ECO:0000313" key="12">
    <source>
        <dbReference type="EMBL" id="CAL1403414.1"/>
    </source>
</evidence>
<evidence type="ECO:0000256" key="9">
    <source>
        <dbReference type="SAM" id="Phobius"/>
    </source>
</evidence>
<comment type="subcellular location">
    <subcellularLocation>
        <location evidence="1">Cell membrane</location>
        <topology evidence="1">Lipid-anchor</topology>
        <topology evidence="1">GPI-anchor</topology>
    </subcellularLocation>
</comment>
<evidence type="ECO:0000256" key="5">
    <source>
        <dbReference type="ARBA" id="ARBA00022729"/>
    </source>
</evidence>
<feature type="domain" description="FAS1" evidence="11">
    <location>
        <begin position="30"/>
        <end position="172"/>
    </location>
</feature>
<accession>A0AAV2FYH9</accession>
<feature type="chain" id="PRO_5043673942" description="FAS1 domain-containing protein" evidence="10">
    <location>
        <begin position="22"/>
        <end position="230"/>
    </location>
</feature>
<evidence type="ECO:0000256" key="8">
    <source>
        <dbReference type="SAM" id="MobiDB-lite"/>
    </source>
</evidence>
<sequence>MPKSHLSFLLLLFLHCSKTLAQSSPPPRLPTDTVAVLLKAGNHTTFARLIKSTHVDDQLSAQLNTTTDGITVLVPTDSAFSKLGKPGIDSLHEVERVELVQFHILPRLLAIPDFQTLSNPVKTLAGSNGRFTLTVATTDTEVTISTGVMKTRISGTLYSDAHVAVYEVENVLQPKNLFPPPAPAPEPAGSAPVVPNPKDASDSTRIGERCGGVVVFGVGFVATLLLLVAL</sequence>
<dbReference type="GO" id="GO:0009834">
    <property type="term" value="P:plant-type secondary cell wall biogenesis"/>
    <property type="evidence" value="ECO:0007669"/>
    <property type="project" value="TreeGrafter"/>
</dbReference>
<proteinExistence type="inferred from homology"/>
<gene>
    <name evidence="12" type="ORF">LTRI10_LOCUS43352</name>
</gene>
<dbReference type="EMBL" id="OZ034820">
    <property type="protein sequence ID" value="CAL1403414.1"/>
    <property type="molecule type" value="Genomic_DNA"/>
</dbReference>
<dbReference type="AlphaFoldDB" id="A0AAV2FYH9"/>
<evidence type="ECO:0000256" key="3">
    <source>
        <dbReference type="ARBA" id="ARBA00022475"/>
    </source>
</evidence>
<keyword evidence="13" id="KW-1185">Reference proteome</keyword>
<dbReference type="Gene3D" id="2.30.180.10">
    <property type="entry name" value="FAS1 domain"/>
    <property type="match status" value="1"/>
</dbReference>
<organism evidence="12 13">
    <name type="scientific">Linum trigynum</name>
    <dbReference type="NCBI Taxonomy" id="586398"/>
    <lineage>
        <taxon>Eukaryota</taxon>
        <taxon>Viridiplantae</taxon>
        <taxon>Streptophyta</taxon>
        <taxon>Embryophyta</taxon>
        <taxon>Tracheophyta</taxon>
        <taxon>Spermatophyta</taxon>
        <taxon>Magnoliopsida</taxon>
        <taxon>eudicotyledons</taxon>
        <taxon>Gunneridae</taxon>
        <taxon>Pentapetalae</taxon>
        <taxon>rosids</taxon>
        <taxon>fabids</taxon>
        <taxon>Malpighiales</taxon>
        <taxon>Linaceae</taxon>
        <taxon>Linum</taxon>
    </lineage>
</organism>
<keyword evidence="5 10" id="KW-0732">Signal</keyword>
<evidence type="ECO:0000313" key="13">
    <source>
        <dbReference type="Proteomes" id="UP001497516"/>
    </source>
</evidence>
<evidence type="ECO:0000256" key="7">
    <source>
        <dbReference type="ARBA" id="ARBA00024686"/>
    </source>
</evidence>
<dbReference type="GO" id="GO:0005886">
    <property type="term" value="C:plasma membrane"/>
    <property type="evidence" value="ECO:0007669"/>
    <property type="project" value="UniProtKB-SubCell"/>
</dbReference>
<evidence type="ECO:0000259" key="11">
    <source>
        <dbReference type="PROSITE" id="PS50213"/>
    </source>
</evidence>
<dbReference type="InterPro" id="IPR045003">
    <property type="entry name" value="FLA_A"/>
</dbReference>
<evidence type="ECO:0000256" key="4">
    <source>
        <dbReference type="ARBA" id="ARBA00022622"/>
    </source>
</evidence>
<comment type="similarity">
    <text evidence="2">Belongs to the fasciclin-like AGP family.</text>
</comment>
<dbReference type="SUPFAM" id="SSF82153">
    <property type="entry name" value="FAS1 domain"/>
    <property type="match status" value="1"/>
</dbReference>
<name>A0AAV2FYH9_9ROSI</name>
<keyword evidence="9" id="KW-1133">Transmembrane helix</keyword>
<evidence type="ECO:0000256" key="10">
    <source>
        <dbReference type="SAM" id="SignalP"/>
    </source>
</evidence>
<dbReference type="Pfam" id="PF02469">
    <property type="entry name" value="Fasciclin"/>
    <property type="match status" value="1"/>
</dbReference>
<evidence type="ECO:0000256" key="1">
    <source>
        <dbReference type="ARBA" id="ARBA00004609"/>
    </source>
</evidence>